<proteinExistence type="predicted"/>
<dbReference type="CDD" id="cd03352">
    <property type="entry name" value="LbH_LpxD"/>
    <property type="match status" value="1"/>
</dbReference>
<dbReference type="InterPro" id="IPR018357">
    <property type="entry name" value="Hexapep_transf_CS"/>
</dbReference>
<evidence type="ECO:0000313" key="3">
    <source>
        <dbReference type="EMBL" id="MBV4358319.1"/>
    </source>
</evidence>
<dbReference type="RefSeq" id="WP_217791992.1">
    <property type="nucleotide sequence ID" value="NZ_JAHSPG010000011.1"/>
</dbReference>
<keyword evidence="4" id="KW-1185">Reference proteome</keyword>
<dbReference type="Pfam" id="PF00132">
    <property type="entry name" value="Hexapep"/>
    <property type="match status" value="2"/>
</dbReference>
<dbReference type="PANTHER" id="PTHR43378">
    <property type="entry name" value="UDP-3-O-ACYLGLUCOSAMINE N-ACYLTRANSFERASE"/>
    <property type="match status" value="1"/>
</dbReference>
<organism evidence="3 4">
    <name type="scientific">Pinibacter aurantiacus</name>
    <dbReference type="NCBI Taxonomy" id="2851599"/>
    <lineage>
        <taxon>Bacteria</taxon>
        <taxon>Pseudomonadati</taxon>
        <taxon>Bacteroidota</taxon>
        <taxon>Chitinophagia</taxon>
        <taxon>Chitinophagales</taxon>
        <taxon>Chitinophagaceae</taxon>
        <taxon>Pinibacter</taxon>
    </lineage>
</organism>
<keyword evidence="2" id="KW-0012">Acyltransferase</keyword>
<name>A0A9E2SBZ0_9BACT</name>
<dbReference type="PROSITE" id="PS00101">
    <property type="entry name" value="HEXAPEP_TRANSFERASES"/>
    <property type="match status" value="1"/>
</dbReference>
<reference evidence="3" key="1">
    <citation type="submission" date="2021-06" db="EMBL/GenBank/DDBJ databases">
        <authorList>
            <person name="Huq M.A."/>
        </authorList>
    </citation>
    <scope>NUCLEOTIDE SEQUENCE</scope>
    <source>
        <strain evidence="3">MAH-26</strain>
    </source>
</reference>
<evidence type="ECO:0000256" key="1">
    <source>
        <dbReference type="ARBA" id="ARBA00022679"/>
    </source>
</evidence>
<accession>A0A9E2SBZ0</accession>
<evidence type="ECO:0008006" key="5">
    <source>
        <dbReference type="Google" id="ProtNLM"/>
    </source>
</evidence>
<dbReference type="GO" id="GO:0009245">
    <property type="term" value="P:lipid A biosynthetic process"/>
    <property type="evidence" value="ECO:0007669"/>
    <property type="project" value="InterPro"/>
</dbReference>
<dbReference type="EMBL" id="JAHSPG010000011">
    <property type="protein sequence ID" value="MBV4358319.1"/>
    <property type="molecule type" value="Genomic_DNA"/>
</dbReference>
<evidence type="ECO:0000313" key="4">
    <source>
        <dbReference type="Proteomes" id="UP000812270"/>
    </source>
</evidence>
<dbReference type="InterPro" id="IPR007691">
    <property type="entry name" value="LpxD"/>
</dbReference>
<protein>
    <recommendedName>
        <fullName evidence="5">UDP-3-O-(3-hydroxymyristoyl)glucosamine N-acyltransferase</fullName>
    </recommendedName>
</protein>
<comment type="caution">
    <text evidence="3">The sequence shown here is derived from an EMBL/GenBank/DDBJ whole genome shotgun (WGS) entry which is preliminary data.</text>
</comment>
<sequence length="319" mass="34123">MLNKEILIQCLANESVETVINDDLHITKALPLNQANDVSALIWIKPGNINADSDVKNILAGLVVCDEATYKLLSAKNDRLKNFIVTQDPKRVFSLLANIFVKPKHSPGIHATAIVHPNAKLGKDVYIGPHSIIEECTIGDNTIIYGNCFLFSNVSVGKNVTINPGVVIGADGFGYSRNENGEVVKFPHIGGVEIMDNVDIGANTCIDRGALGNTIIHSNVKIDNLVHIAHNVVIHENAFIIANAMVGGSAEIGANAWVAPSTSINQQLSVGANATIGTGSVVTKNVPANEVWAGSPARNMTDFLRIQKNLKDQLNDNNA</sequence>
<evidence type="ECO:0000256" key="2">
    <source>
        <dbReference type="ARBA" id="ARBA00023315"/>
    </source>
</evidence>
<dbReference type="PANTHER" id="PTHR43378:SF2">
    <property type="entry name" value="UDP-3-O-ACYLGLUCOSAMINE N-ACYLTRANSFERASE 1, MITOCHONDRIAL-RELATED"/>
    <property type="match status" value="1"/>
</dbReference>
<dbReference type="Proteomes" id="UP000812270">
    <property type="component" value="Unassembled WGS sequence"/>
</dbReference>
<gene>
    <name evidence="3" type="ORF">KTO63_14230</name>
</gene>
<dbReference type="GO" id="GO:0016410">
    <property type="term" value="F:N-acyltransferase activity"/>
    <property type="evidence" value="ECO:0007669"/>
    <property type="project" value="InterPro"/>
</dbReference>
<dbReference type="AlphaFoldDB" id="A0A9E2SBZ0"/>
<dbReference type="InterPro" id="IPR001451">
    <property type="entry name" value="Hexapep"/>
</dbReference>
<dbReference type="GO" id="GO:0016020">
    <property type="term" value="C:membrane"/>
    <property type="evidence" value="ECO:0007669"/>
    <property type="project" value="GOC"/>
</dbReference>
<keyword evidence="1" id="KW-0808">Transferase</keyword>